<gene>
    <name evidence="1" type="ORF">Aco03nite_086860</name>
</gene>
<evidence type="ECO:0000313" key="1">
    <source>
        <dbReference type="EMBL" id="GID60282.1"/>
    </source>
</evidence>
<organism evidence="1 2">
    <name type="scientific">Actinoplanes couchii</name>
    <dbReference type="NCBI Taxonomy" id="403638"/>
    <lineage>
        <taxon>Bacteria</taxon>
        <taxon>Bacillati</taxon>
        <taxon>Actinomycetota</taxon>
        <taxon>Actinomycetes</taxon>
        <taxon>Micromonosporales</taxon>
        <taxon>Micromonosporaceae</taxon>
        <taxon>Actinoplanes</taxon>
    </lineage>
</organism>
<dbReference type="Proteomes" id="UP000612282">
    <property type="component" value="Unassembled WGS sequence"/>
</dbReference>
<protein>
    <submittedName>
        <fullName evidence="1">Uncharacterized protein</fullName>
    </submittedName>
</protein>
<sequence length="464" mass="50377">MAELCFARGLPGEAQRRYEQAAQLAPGELQAAVALRSAAEAAKVAHVGNEAIRLHRAAADAARRAGDRPRAAYDLALIIEMLHRSPGLLDGPPPLDETEWLIAEATTLASDDPVATARVLAARAHAGSPFDPANSDLIDRALARAREAGDPLSESAALDQLTSVELVNHRLGAAAAQALHRIEFLVSRPVRADTGAYEVLDAYIMATDTAIAAGDLTAARRLAERLRDLPMHREERHLANSRLMVVTALAGAWDETLELAERFRDDWERAGQPRAGNLSRGTYAAATVHGLRGDDAGRATWLDMSHSLNSFSPCDIHHDEFFDALLLLHRGRPGEATALFTGRPDDFRSWYNVLWRPWYAALWAESAVLAGHPEATGRLDRARRSTAGNPIARAIVERSAAFAADDRDAMLAAAERLRSAGCRYQWARTLVLTGGPDRDRGEEALAEMKATPMAAVSRRISVSR</sequence>
<evidence type="ECO:0000313" key="2">
    <source>
        <dbReference type="Proteomes" id="UP000612282"/>
    </source>
</evidence>
<dbReference type="EMBL" id="BOMG01000105">
    <property type="protein sequence ID" value="GID60282.1"/>
    <property type="molecule type" value="Genomic_DNA"/>
</dbReference>
<reference evidence="1 2" key="1">
    <citation type="submission" date="2021-01" db="EMBL/GenBank/DDBJ databases">
        <title>Whole genome shotgun sequence of Actinoplanes couchii NBRC 106145.</title>
        <authorList>
            <person name="Komaki H."/>
            <person name="Tamura T."/>
        </authorList>
    </citation>
    <scope>NUCLEOTIDE SEQUENCE [LARGE SCALE GENOMIC DNA]</scope>
    <source>
        <strain evidence="1 2">NBRC 106145</strain>
    </source>
</reference>
<accession>A0ABQ3XP49</accession>
<keyword evidence="2" id="KW-1185">Reference proteome</keyword>
<comment type="caution">
    <text evidence="1">The sequence shown here is derived from an EMBL/GenBank/DDBJ whole genome shotgun (WGS) entry which is preliminary data.</text>
</comment>
<name>A0ABQ3XP49_9ACTN</name>
<proteinExistence type="predicted"/>